<sequence>MLPCAQCHSFILLCYLVLLCASWQKDSVLPPTANSYCGRLCAKQNNQEMQEVFANKYPVQNHLLNIVFKAWLRNSAKPGLSQTLISQGPHQSGCSKSW</sequence>
<keyword evidence="3" id="KW-1185">Reference proteome</keyword>
<dbReference type="Proteomes" id="UP000770717">
    <property type="component" value="Unassembled WGS sequence"/>
</dbReference>
<feature type="chain" id="PRO_5035167061" description="Secreted protein" evidence="1">
    <location>
        <begin position="23"/>
        <end position="98"/>
    </location>
</feature>
<feature type="signal peptide" evidence="1">
    <location>
        <begin position="1"/>
        <end position="22"/>
    </location>
</feature>
<evidence type="ECO:0008006" key="4">
    <source>
        <dbReference type="Google" id="ProtNLM"/>
    </source>
</evidence>
<dbReference type="AlphaFoldDB" id="A0A8J6FMV9"/>
<accession>A0A8J6FMV9</accession>
<proteinExistence type="predicted"/>
<organism evidence="2 3">
    <name type="scientific">Eleutherodactylus coqui</name>
    <name type="common">Puerto Rican coqui</name>
    <dbReference type="NCBI Taxonomy" id="57060"/>
    <lineage>
        <taxon>Eukaryota</taxon>
        <taxon>Metazoa</taxon>
        <taxon>Chordata</taxon>
        <taxon>Craniata</taxon>
        <taxon>Vertebrata</taxon>
        <taxon>Euteleostomi</taxon>
        <taxon>Amphibia</taxon>
        <taxon>Batrachia</taxon>
        <taxon>Anura</taxon>
        <taxon>Neobatrachia</taxon>
        <taxon>Hyloidea</taxon>
        <taxon>Eleutherodactylidae</taxon>
        <taxon>Eleutherodactylinae</taxon>
        <taxon>Eleutherodactylus</taxon>
        <taxon>Eleutherodactylus</taxon>
    </lineage>
</organism>
<name>A0A8J6FMV9_ELECQ</name>
<evidence type="ECO:0000313" key="3">
    <source>
        <dbReference type="Proteomes" id="UP000770717"/>
    </source>
</evidence>
<evidence type="ECO:0000313" key="2">
    <source>
        <dbReference type="EMBL" id="KAG9490858.1"/>
    </source>
</evidence>
<dbReference type="EMBL" id="WNTK01000002">
    <property type="protein sequence ID" value="KAG9490858.1"/>
    <property type="molecule type" value="Genomic_DNA"/>
</dbReference>
<gene>
    <name evidence="2" type="ORF">GDO78_006278</name>
</gene>
<comment type="caution">
    <text evidence="2">The sequence shown here is derived from an EMBL/GenBank/DDBJ whole genome shotgun (WGS) entry which is preliminary data.</text>
</comment>
<reference evidence="2" key="1">
    <citation type="thesis" date="2020" institute="ProQuest LLC" country="789 East Eisenhower Parkway, Ann Arbor, MI, USA">
        <title>Comparative Genomics and Chromosome Evolution.</title>
        <authorList>
            <person name="Mudd A.B."/>
        </authorList>
    </citation>
    <scope>NUCLEOTIDE SEQUENCE</scope>
    <source>
        <strain evidence="2">HN-11 Male</strain>
        <tissue evidence="2">Kidney and liver</tissue>
    </source>
</reference>
<evidence type="ECO:0000256" key="1">
    <source>
        <dbReference type="SAM" id="SignalP"/>
    </source>
</evidence>
<keyword evidence="1" id="KW-0732">Signal</keyword>
<protein>
    <recommendedName>
        <fullName evidence="4">Secreted protein</fullName>
    </recommendedName>
</protein>